<sequence length="43" mass="5000">MEIPIWLIALATAWKLAIETAQIISNHRIEMKKLELEAKKPEK</sequence>
<organism evidence="1 2">
    <name type="scientific">Corynebacterium ulcerans FRC58</name>
    <dbReference type="NCBI Taxonomy" id="1408268"/>
    <lineage>
        <taxon>Bacteria</taxon>
        <taxon>Bacillati</taxon>
        <taxon>Actinomycetota</taxon>
        <taxon>Actinomycetes</taxon>
        <taxon>Mycobacteriales</taxon>
        <taxon>Corynebacteriaceae</taxon>
        <taxon>Corynebacterium</taxon>
    </lineage>
</organism>
<protein>
    <submittedName>
        <fullName evidence="1">Uncharacterized protein</fullName>
    </submittedName>
</protein>
<accession>A0ABM5U334</accession>
<reference evidence="1 2" key="1">
    <citation type="journal article" date="2014" name="Int. J. Syst. Evol. Microbiol.">
        <title>Draft Genome Sequence of Corynebacterium ulcerans FRC58, Isolated from the Bronchitic Aspiration of a Patient in France.</title>
        <authorList>
            <person name="Silva Ado S."/>
            <person name="Barauna R.A."/>
            <person name="de Sa P.C."/>
            <person name="das Gracas D.A."/>
            <person name="Carneiro A.R."/>
            <person name="Thouvenin M."/>
            <person name="Azevedo V."/>
            <person name="Badell E."/>
            <person name="Guiso N."/>
            <person name="da Silva A.L."/>
            <person name="Ramos R.T."/>
        </authorList>
    </citation>
    <scope>NUCLEOTIDE SEQUENCE [LARGE SCALE GENOMIC DNA]</scope>
    <source>
        <strain evidence="1 2">FRC58</strain>
    </source>
</reference>
<gene>
    <name evidence="1" type="ORF">CulFRC58_1712</name>
</gene>
<evidence type="ECO:0000313" key="2">
    <source>
        <dbReference type="Proteomes" id="UP000036185"/>
    </source>
</evidence>
<name>A0ABM5U334_CORUL</name>
<evidence type="ECO:0000313" key="1">
    <source>
        <dbReference type="EMBL" id="AKN77566.1"/>
    </source>
</evidence>
<dbReference type="RefSeq" id="WP_257994061.1">
    <property type="nucleotide sequence ID" value="NZ_CP011913.1"/>
</dbReference>
<dbReference type="EMBL" id="CP011913">
    <property type="protein sequence ID" value="AKN77566.1"/>
    <property type="molecule type" value="Genomic_DNA"/>
</dbReference>
<dbReference type="Proteomes" id="UP000036185">
    <property type="component" value="Chromosome"/>
</dbReference>
<proteinExistence type="predicted"/>
<keyword evidence="2" id="KW-1185">Reference proteome</keyword>